<evidence type="ECO:0000313" key="2">
    <source>
        <dbReference type="EMBL" id="CAD5231920.1"/>
    </source>
</evidence>
<keyword evidence="4" id="KW-1185">Reference proteome</keyword>
<feature type="signal peptide" evidence="1">
    <location>
        <begin position="1"/>
        <end position="20"/>
    </location>
</feature>
<dbReference type="WBParaSite" id="BXY_0342600.1">
    <property type="protein sequence ID" value="BXY_0342600.1"/>
    <property type="gene ID" value="BXY_0342600"/>
</dbReference>
<evidence type="ECO:0000313" key="3">
    <source>
        <dbReference type="Proteomes" id="UP000095284"/>
    </source>
</evidence>
<reference evidence="2" key="2">
    <citation type="submission" date="2020-09" db="EMBL/GenBank/DDBJ databases">
        <authorList>
            <person name="Kikuchi T."/>
        </authorList>
    </citation>
    <scope>NUCLEOTIDE SEQUENCE</scope>
    <source>
        <strain evidence="2">Ka4C1</strain>
    </source>
</reference>
<keyword evidence="1" id="KW-0732">Signal</keyword>
<evidence type="ECO:0000313" key="4">
    <source>
        <dbReference type="Proteomes" id="UP000659654"/>
    </source>
</evidence>
<dbReference type="OrthoDB" id="10431625at2759"/>
<dbReference type="Proteomes" id="UP000095284">
    <property type="component" value="Unplaced"/>
</dbReference>
<reference evidence="5" key="1">
    <citation type="submission" date="2016-11" db="UniProtKB">
        <authorList>
            <consortium name="WormBaseParasite"/>
        </authorList>
    </citation>
    <scope>IDENTIFICATION</scope>
</reference>
<dbReference type="Proteomes" id="UP000659654">
    <property type="component" value="Unassembled WGS sequence"/>
</dbReference>
<name>A0A1I7RRS8_BURXY</name>
<dbReference type="EMBL" id="CAJFCV020000005">
    <property type="protein sequence ID" value="CAG9123500.1"/>
    <property type="molecule type" value="Genomic_DNA"/>
</dbReference>
<dbReference type="EMBL" id="CAJFDI010000005">
    <property type="protein sequence ID" value="CAD5231920.1"/>
    <property type="molecule type" value="Genomic_DNA"/>
</dbReference>
<dbReference type="AlphaFoldDB" id="A0A1I7RRS8"/>
<proteinExistence type="predicted"/>
<evidence type="ECO:0000256" key="1">
    <source>
        <dbReference type="SAM" id="SignalP"/>
    </source>
</evidence>
<feature type="chain" id="PRO_5036308642" evidence="1">
    <location>
        <begin position="21"/>
        <end position="173"/>
    </location>
</feature>
<sequence length="173" mass="19790">MVAITPLILLTLNFLGFTDGLQCYRCVSPYIIDIWNQVNLTRMNPGDEVMGTSKCLNASMNIETVRCSECGLLKVYGVINHEEYLFGVMRDCGSSRSFRKLKSQVNEDQADSFESIIPSRKTSRTLHFRICHEDYCNGQKRKSNFFSPNSSFSFYSGYIQVVFPLFLTFVKVL</sequence>
<accession>A0A1I7RRS8</accession>
<gene>
    <name evidence="2" type="ORF">BXYJ_LOCUS12011</name>
</gene>
<organism evidence="3 5">
    <name type="scientific">Bursaphelenchus xylophilus</name>
    <name type="common">Pinewood nematode worm</name>
    <name type="synonym">Aphelenchoides xylophilus</name>
    <dbReference type="NCBI Taxonomy" id="6326"/>
    <lineage>
        <taxon>Eukaryota</taxon>
        <taxon>Metazoa</taxon>
        <taxon>Ecdysozoa</taxon>
        <taxon>Nematoda</taxon>
        <taxon>Chromadorea</taxon>
        <taxon>Rhabditida</taxon>
        <taxon>Tylenchina</taxon>
        <taxon>Tylenchomorpha</taxon>
        <taxon>Aphelenchoidea</taxon>
        <taxon>Aphelenchoididae</taxon>
        <taxon>Bursaphelenchus</taxon>
    </lineage>
</organism>
<protein>
    <submittedName>
        <fullName evidence="2">(pine wood nematode) hypothetical protein</fullName>
    </submittedName>
</protein>
<dbReference type="Proteomes" id="UP000582659">
    <property type="component" value="Unassembled WGS sequence"/>
</dbReference>
<evidence type="ECO:0000313" key="5">
    <source>
        <dbReference type="WBParaSite" id="BXY_0342600.1"/>
    </source>
</evidence>